<dbReference type="Gene3D" id="1.10.10.60">
    <property type="entry name" value="Homeodomain-like"/>
    <property type="match status" value="1"/>
</dbReference>
<dbReference type="EMBL" id="JBHSMC010000010">
    <property type="protein sequence ID" value="MFC5464617.1"/>
    <property type="molecule type" value="Genomic_DNA"/>
</dbReference>
<evidence type="ECO:0000256" key="2">
    <source>
        <dbReference type="ARBA" id="ARBA00023125"/>
    </source>
</evidence>
<name>A0ABW0LI52_9BACI</name>
<dbReference type="InterPro" id="IPR018062">
    <property type="entry name" value="HTH_AraC-typ_CS"/>
</dbReference>
<gene>
    <name evidence="5" type="ORF">ACFPM4_07615</name>
</gene>
<evidence type="ECO:0000313" key="5">
    <source>
        <dbReference type="EMBL" id="MFC5464617.1"/>
    </source>
</evidence>
<evidence type="ECO:0000256" key="1">
    <source>
        <dbReference type="ARBA" id="ARBA00023015"/>
    </source>
</evidence>
<accession>A0ABW0LI52</accession>
<dbReference type="Pfam" id="PF12833">
    <property type="entry name" value="HTH_18"/>
    <property type="match status" value="1"/>
</dbReference>
<protein>
    <submittedName>
        <fullName evidence="5">Helix-turn-helix domain-containing protein</fullName>
    </submittedName>
</protein>
<dbReference type="Pfam" id="PF02311">
    <property type="entry name" value="AraC_binding"/>
    <property type="match status" value="1"/>
</dbReference>
<proteinExistence type="predicted"/>
<evidence type="ECO:0000256" key="3">
    <source>
        <dbReference type="ARBA" id="ARBA00023163"/>
    </source>
</evidence>
<feature type="domain" description="HTH araC/xylS-type" evidence="4">
    <location>
        <begin position="167"/>
        <end position="265"/>
    </location>
</feature>
<dbReference type="InterPro" id="IPR037923">
    <property type="entry name" value="HTH-like"/>
</dbReference>
<keyword evidence="1" id="KW-0805">Transcription regulation</keyword>
<comment type="caution">
    <text evidence="5">The sequence shown here is derived from an EMBL/GenBank/DDBJ whole genome shotgun (WGS) entry which is preliminary data.</text>
</comment>
<keyword evidence="3" id="KW-0804">Transcription</keyword>
<reference evidence="6" key="1">
    <citation type="journal article" date="2019" name="Int. J. Syst. Evol. Microbiol.">
        <title>The Global Catalogue of Microorganisms (GCM) 10K type strain sequencing project: providing services to taxonomists for standard genome sequencing and annotation.</title>
        <authorList>
            <consortium name="The Broad Institute Genomics Platform"/>
            <consortium name="The Broad Institute Genome Sequencing Center for Infectious Disease"/>
            <person name="Wu L."/>
            <person name="Ma J."/>
        </authorList>
    </citation>
    <scope>NUCLEOTIDE SEQUENCE [LARGE SCALE GENOMIC DNA]</scope>
    <source>
        <strain evidence="6">CGMCC 1.12237</strain>
    </source>
</reference>
<dbReference type="PRINTS" id="PR00032">
    <property type="entry name" value="HTHARAC"/>
</dbReference>
<dbReference type="InterPro" id="IPR009057">
    <property type="entry name" value="Homeodomain-like_sf"/>
</dbReference>
<sequence>MELADKSGTETPFLVSDAFAGTIVYPPGGHFGPRIQNDLQLVLLHTGAMNVSIDGVKNQIPVGSVVLLKPGHKETFLFAKDMETWHRWISVTPAYIDEMWLEKLEQLPLYIPISEKMNELTSLILAIQLDYTQEDSPVLQSLGEAAIWLYISESKKINLHRGHPALLKAKEIISHQYHEDLSLNDIAQVSGVTQEHLIRLFQKYENTTPKKYLWKRRVEAGLELLRNTGLQIEEVAYKVGFKTSYHFARVVKQHVGKTPSQIRSESWNK</sequence>
<dbReference type="SMART" id="SM00342">
    <property type="entry name" value="HTH_ARAC"/>
    <property type="match status" value="1"/>
</dbReference>
<keyword evidence="2" id="KW-0238">DNA-binding</keyword>
<dbReference type="PANTHER" id="PTHR43280:SF2">
    <property type="entry name" value="HTH-TYPE TRANSCRIPTIONAL REGULATOR EXSA"/>
    <property type="match status" value="1"/>
</dbReference>
<dbReference type="PROSITE" id="PS00041">
    <property type="entry name" value="HTH_ARAC_FAMILY_1"/>
    <property type="match status" value="1"/>
</dbReference>
<evidence type="ECO:0000313" key="6">
    <source>
        <dbReference type="Proteomes" id="UP001596147"/>
    </source>
</evidence>
<dbReference type="SUPFAM" id="SSF51215">
    <property type="entry name" value="Regulatory protein AraC"/>
    <property type="match status" value="1"/>
</dbReference>
<organism evidence="5 6">
    <name type="scientific">Lederbergia graminis</name>
    <dbReference type="NCBI Taxonomy" id="735518"/>
    <lineage>
        <taxon>Bacteria</taxon>
        <taxon>Bacillati</taxon>
        <taxon>Bacillota</taxon>
        <taxon>Bacilli</taxon>
        <taxon>Bacillales</taxon>
        <taxon>Bacillaceae</taxon>
        <taxon>Lederbergia</taxon>
    </lineage>
</organism>
<evidence type="ECO:0000259" key="4">
    <source>
        <dbReference type="PROSITE" id="PS01124"/>
    </source>
</evidence>
<dbReference type="SUPFAM" id="SSF46689">
    <property type="entry name" value="Homeodomain-like"/>
    <property type="match status" value="2"/>
</dbReference>
<dbReference type="InterPro" id="IPR003313">
    <property type="entry name" value="AraC-bd"/>
</dbReference>
<dbReference type="PROSITE" id="PS01124">
    <property type="entry name" value="HTH_ARAC_FAMILY_2"/>
    <property type="match status" value="1"/>
</dbReference>
<dbReference type="Proteomes" id="UP001596147">
    <property type="component" value="Unassembled WGS sequence"/>
</dbReference>
<dbReference type="PANTHER" id="PTHR43280">
    <property type="entry name" value="ARAC-FAMILY TRANSCRIPTIONAL REGULATOR"/>
    <property type="match status" value="1"/>
</dbReference>
<dbReference type="RefSeq" id="WP_382349710.1">
    <property type="nucleotide sequence ID" value="NZ_JBHSMC010000010.1"/>
</dbReference>
<dbReference type="InterPro" id="IPR018060">
    <property type="entry name" value="HTH_AraC"/>
</dbReference>
<dbReference type="InterPro" id="IPR020449">
    <property type="entry name" value="Tscrpt_reg_AraC-type_HTH"/>
</dbReference>
<keyword evidence="6" id="KW-1185">Reference proteome</keyword>